<dbReference type="PANTHER" id="PTHR24343">
    <property type="entry name" value="SERINE/THREONINE KINASE"/>
    <property type="match status" value="1"/>
</dbReference>
<dbReference type="SUPFAM" id="SSF56112">
    <property type="entry name" value="Protein kinase-like (PK-like)"/>
    <property type="match status" value="1"/>
</dbReference>
<dbReference type="GO" id="GO:0030003">
    <property type="term" value="P:intracellular monoatomic cation homeostasis"/>
    <property type="evidence" value="ECO:0007669"/>
    <property type="project" value="TreeGrafter"/>
</dbReference>
<keyword evidence="2" id="KW-0723">Serine/threonine-protein kinase</keyword>
<evidence type="ECO:0000256" key="9">
    <source>
        <dbReference type="ARBA" id="ARBA00078109"/>
    </source>
</evidence>
<feature type="domain" description="Protein kinase" evidence="12">
    <location>
        <begin position="83"/>
        <end position="332"/>
    </location>
</feature>
<evidence type="ECO:0000256" key="8">
    <source>
        <dbReference type="ARBA" id="ARBA00048679"/>
    </source>
</evidence>
<evidence type="ECO:0000256" key="10">
    <source>
        <dbReference type="PROSITE-ProRule" id="PRU10141"/>
    </source>
</evidence>
<dbReference type="Pfam" id="PF00069">
    <property type="entry name" value="Pkinase"/>
    <property type="match status" value="1"/>
</dbReference>
<comment type="catalytic activity">
    <reaction evidence="7">
        <text>L-threonyl-[protein] + ATP = O-phospho-L-threonyl-[protein] + ADP + H(+)</text>
        <dbReference type="Rhea" id="RHEA:46608"/>
        <dbReference type="Rhea" id="RHEA-COMP:11060"/>
        <dbReference type="Rhea" id="RHEA-COMP:11605"/>
        <dbReference type="ChEBI" id="CHEBI:15378"/>
        <dbReference type="ChEBI" id="CHEBI:30013"/>
        <dbReference type="ChEBI" id="CHEBI:30616"/>
        <dbReference type="ChEBI" id="CHEBI:61977"/>
        <dbReference type="ChEBI" id="CHEBI:456216"/>
        <dbReference type="EC" id="2.7.11.1"/>
    </reaction>
</comment>
<reference evidence="13 14" key="1">
    <citation type="submission" date="2011-06" db="EMBL/GenBank/DDBJ databases">
        <title>The Genome Sequence of Fusarium oxysporum FOSC 3-a.</title>
        <authorList>
            <consortium name="The Broad Institute Genome Sequencing Platform"/>
            <person name="Ma L.-J."/>
            <person name="Gale L.R."/>
            <person name="Schwartz D.C."/>
            <person name="Zhou S."/>
            <person name="Corby-Kistler H."/>
            <person name="Young S.K."/>
            <person name="Zeng Q."/>
            <person name="Gargeya S."/>
            <person name="Fitzgerald M."/>
            <person name="Haas B."/>
            <person name="Abouelleil A."/>
            <person name="Alvarado L."/>
            <person name="Arachchi H.M."/>
            <person name="Berlin A."/>
            <person name="Brown A."/>
            <person name="Chapman S.B."/>
            <person name="Chen Z."/>
            <person name="Dunbar C."/>
            <person name="Freedman E."/>
            <person name="Gearin G."/>
            <person name="Gellesch M."/>
            <person name="Goldberg J."/>
            <person name="Griggs A."/>
            <person name="Gujja S."/>
            <person name="Heiman D."/>
            <person name="Howarth C."/>
            <person name="Larson L."/>
            <person name="Lui A."/>
            <person name="MacDonald P.J.P."/>
            <person name="Mehta T."/>
            <person name="Montmayeur A."/>
            <person name="Murphy C."/>
            <person name="Neiman D."/>
            <person name="Pearson M."/>
            <person name="Priest M."/>
            <person name="Roberts A."/>
            <person name="Saif S."/>
            <person name="Shea T."/>
            <person name="Shenoy N."/>
            <person name="Sisk P."/>
            <person name="Stolte C."/>
            <person name="Sykes S."/>
            <person name="Wortman J."/>
            <person name="Nusbaum C."/>
            <person name="Birren B."/>
        </authorList>
    </citation>
    <scope>NUCLEOTIDE SEQUENCE [LARGE SCALE GENOMIC DNA]</scope>
    <source>
        <strain evidence="14">FOSC 3-a</strain>
    </source>
</reference>
<comment type="catalytic activity">
    <reaction evidence="8">
        <text>L-seryl-[protein] + ATP = O-phospho-L-seryl-[protein] + ADP + H(+)</text>
        <dbReference type="Rhea" id="RHEA:17989"/>
        <dbReference type="Rhea" id="RHEA-COMP:9863"/>
        <dbReference type="Rhea" id="RHEA-COMP:11604"/>
        <dbReference type="ChEBI" id="CHEBI:15378"/>
        <dbReference type="ChEBI" id="CHEBI:29999"/>
        <dbReference type="ChEBI" id="CHEBI:30616"/>
        <dbReference type="ChEBI" id="CHEBI:83421"/>
        <dbReference type="ChEBI" id="CHEBI:456216"/>
        <dbReference type="EC" id="2.7.11.1"/>
    </reaction>
</comment>
<dbReference type="Proteomes" id="UP000030753">
    <property type="component" value="Unassembled WGS sequence"/>
</dbReference>
<dbReference type="InterPro" id="IPR000719">
    <property type="entry name" value="Prot_kinase_dom"/>
</dbReference>
<dbReference type="Gene3D" id="1.10.510.10">
    <property type="entry name" value="Transferase(Phosphotransferase) domain 1"/>
    <property type="match status" value="1"/>
</dbReference>
<accession>W9HAB4</accession>
<keyword evidence="5 13" id="KW-0418">Kinase</keyword>
<evidence type="ECO:0000256" key="7">
    <source>
        <dbReference type="ARBA" id="ARBA00047899"/>
    </source>
</evidence>
<name>W9HAB4_FUSOX</name>
<evidence type="ECO:0000256" key="3">
    <source>
        <dbReference type="ARBA" id="ARBA00022679"/>
    </source>
</evidence>
<protein>
    <recommendedName>
        <fullName evidence="1">non-specific serine/threonine protein kinase</fullName>
        <ecNumber evidence="1">2.7.11.1</ecNumber>
    </recommendedName>
    <alternativeName>
        <fullName evidence="9">Halotolerance protein 4</fullName>
    </alternativeName>
</protein>
<dbReference type="AlphaFoldDB" id="W9HAB4"/>
<dbReference type="GO" id="GO:0005524">
    <property type="term" value="F:ATP binding"/>
    <property type="evidence" value="ECO:0007669"/>
    <property type="project" value="UniProtKB-UniRule"/>
</dbReference>
<proteinExistence type="predicted"/>
<dbReference type="EMBL" id="JH717864">
    <property type="protein sequence ID" value="EWY79498.1"/>
    <property type="molecule type" value="Genomic_DNA"/>
</dbReference>
<feature type="region of interest" description="Disordered" evidence="11">
    <location>
        <begin position="1"/>
        <end position="25"/>
    </location>
</feature>
<gene>
    <name evidence="13" type="ORF">FOYG_17363</name>
</gene>
<evidence type="ECO:0000259" key="12">
    <source>
        <dbReference type="PROSITE" id="PS50011"/>
    </source>
</evidence>
<keyword evidence="4 10" id="KW-0547">Nucleotide-binding</keyword>
<dbReference type="InterPro" id="IPR011009">
    <property type="entry name" value="Kinase-like_dom_sf"/>
</dbReference>
<dbReference type="PANTHER" id="PTHR24343:SF558">
    <property type="entry name" value="PROTEIN KINASE DOMAIN-CONTAINING PROTEIN"/>
    <property type="match status" value="1"/>
</dbReference>
<evidence type="ECO:0000256" key="6">
    <source>
        <dbReference type="ARBA" id="ARBA00022840"/>
    </source>
</evidence>
<evidence type="ECO:0000256" key="5">
    <source>
        <dbReference type="ARBA" id="ARBA00022777"/>
    </source>
</evidence>
<keyword evidence="3" id="KW-0808">Transferase</keyword>
<feature type="binding site" evidence="10">
    <location>
        <position position="117"/>
    </location>
    <ligand>
        <name>ATP</name>
        <dbReference type="ChEBI" id="CHEBI:30616"/>
    </ligand>
</feature>
<dbReference type="GO" id="GO:0005829">
    <property type="term" value="C:cytosol"/>
    <property type="evidence" value="ECO:0007669"/>
    <property type="project" value="TreeGrafter"/>
</dbReference>
<dbReference type="HOGENOM" id="CLU_000288_63_0_1"/>
<dbReference type="EC" id="2.7.11.1" evidence="1"/>
<evidence type="ECO:0000256" key="2">
    <source>
        <dbReference type="ARBA" id="ARBA00022527"/>
    </source>
</evidence>
<organism evidence="13 14">
    <name type="scientific">Fusarium oxysporum NRRL 32931</name>
    <dbReference type="NCBI Taxonomy" id="660029"/>
    <lineage>
        <taxon>Eukaryota</taxon>
        <taxon>Fungi</taxon>
        <taxon>Dikarya</taxon>
        <taxon>Ascomycota</taxon>
        <taxon>Pezizomycotina</taxon>
        <taxon>Sordariomycetes</taxon>
        <taxon>Hypocreomycetidae</taxon>
        <taxon>Hypocreales</taxon>
        <taxon>Nectriaceae</taxon>
        <taxon>Fusarium</taxon>
        <taxon>Fusarium oxysporum species complex</taxon>
    </lineage>
</organism>
<keyword evidence="6 10" id="KW-0067">ATP-binding</keyword>
<dbReference type="GO" id="GO:0004674">
    <property type="term" value="F:protein serine/threonine kinase activity"/>
    <property type="evidence" value="ECO:0007669"/>
    <property type="project" value="UniProtKB-KW"/>
</dbReference>
<evidence type="ECO:0000313" key="13">
    <source>
        <dbReference type="EMBL" id="EWY79498.1"/>
    </source>
</evidence>
<dbReference type="InterPro" id="IPR017441">
    <property type="entry name" value="Protein_kinase_ATP_BS"/>
</dbReference>
<evidence type="ECO:0000313" key="14">
    <source>
        <dbReference type="Proteomes" id="UP000030753"/>
    </source>
</evidence>
<dbReference type="FunFam" id="1.10.510.10:FF:000183">
    <property type="entry name" value="Serine/threonine-protein kinase hal4"/>
    <property type="match status" value="1"/>
</dbReference>
<sequence>MPLQGLAVLPEPQGGHEHHIGSKQTKRRALRTWSNILSIWRGQARMPLLVLSQWDSNKQKTVRLTSENQGWHDSSATLVEKYGKCQEVVGRGKFGIVFVSCKKKDDGAGEELYAVKKFRRQPKETERMCIRRLTAEFCVSSALWHPNVIGTLDLLEDEKGNYCEVMEFCSGGDLHNLVRSVGKLKWQEADCFFKQMMRGVEYIHEMGVAHLDLNPRNLLLTGHGLLKISGFGRSECVRLAWENDVHMVSGIRGSGPYIAPEEYTDEEFDGHEVDIWACGIIYMAMITGCPLWRTAKKTEDASYARYLKERRQQEGFSPIESLSRVSSPVCQL</sequence>
<evidence type="ECO:0000256" key="1">
    <source>
        <dbReference type="ARBA" id="ARBA00012513"/>
    </source>
</evidence>
<evidence type="ECO:0000256" key="4">
    <source>
        <dbReference type="ARBA" id="ARBA00022741"/>
    </source>
</evidence>
<dbReference type="PROSITE" id="PS50011">
    <property type="entry name" value="PROTEIN_KINASE_DOM"/>
    <property type="match status" value="1"/>
</dbReference>
<dbReference type="PROSITE" id="PS00107">
    <property type="entry name" value="PROTEIN_KINASE_ATP"/>
    <property type="match status" value="1"/>
</dbReference>
<evidence type="ECO:0000256" key="11">
    <source>
        <dbReference type="SAM" id="MobiDB-lite"/>
    </source>
</evidence>